<dbReference type="RefSeq" id="XP_060359716.1">
    <property type="nucleotide sequence ID" value="XM_060515937.1"/>
</dbReference>
<organism evidence="2 3">
    <name type="scientific">Glomerella acutata</name>
    <name type="common">Colletotrichum acutatum</name>
    <dbReference type="NCBI Taxonomy" id="27357"/>
    <lineage>
        <taxon>Eukaryota</taxon>
        <taxon>Fungi</taxon>
        <taxon>Dikarya</taxon>
        <taxon>Ascomycota</taxon>
        <taxon>Pezizomycotina</taxon>
        <taxon>Sordariomycetes</taxon>
        <taxon>Hypocreomycetidae</taxon>
        <taxon>Glomerellales</taxon>
        <taxon>Glomerellaceae</taxon>
        <taxon>Colletotrichum</taxon>
        <taxon>Colletotrichum acutatum species complex</taxon>
    </lineage>
</organism>
<keyword evidence="3" id="KW-1185">Reference proteome</keyword>
<evidence type="ECO:0000256" key="1">
    <source>
        <dbReference type="SAM" id="SignalP"/>
    </source>
</evidence>
<dbReference type="EMBL" id="JAHMHS010000138">
    <property type="protein sequence ID" value="KAK1713390.1"/>
    <property type="molecule type" value="Genomic_DNA"/>
</dbReference>
<evidence type="ECO:0000313" key="2">
    <source>
        <dbReference type="EMBL" id="KAK1713390.1"/>
    </source>
</evidence>
<proteinExistence type="predicted"/>
<dbReference type="GeneID" id="85399835"/>
<keyword evidence="1" id="KW-0732">Signal</keyword>
<gene>
    <name evidence="2" type="ORF">BDZ83DRAFT_81017</name>
</gene>
<dbReference type="AlphaFoldDB" id="A0AAD8U914"/>
<feature type="signal peptide" evidence="1">
    <location>
        <begin position="1"/>
        <end position="21"/>
    </location>
</feature>
<name>A0AAD8U914_GLOAC</name>
<feature type="chain" id="PRO_5042171699" description="Secreted protein" evidence="1">
    <location>
        <begin position="22"/>
        <end position="77"/>
    </location>
</feature>
<sequence length="77" mass="8351">MAMARLAAIIVLRLSYPDVHGPCHCTSGNRALSLAFATYAMAVRSGMNLFMEPDMAALYYCTGGRMAHHGVPFDSKL</sequence>
<dbReference type="Proteomes" id="UP001244207">
    <property type="component" value="Unassembled WGS sequence"/>
</dbReference>
<protein>
    <recommendedName>
        <fullName evidence="4">Secreted protein</fullName>
    </recommendedName>
</protein>
<evidence type="ECO:0000313" key="3">
    <source>
        <dbReference type="Proteomes" id="UP001244207"/>
    </source>
</evidence>
<comment type="caution">
    <text evidence="2">The sequence shown here is derived from an EMBL/GenBank/DDBJ whole genome shotgun (WGS) entry which is preliminary data.</text>
</comment>
<accession>A0AAD8U914</accession>
<evidence type="ECO:0008006" key="4">
    <source>
        <dbReference type="Google" id="ProtNLM"/>
    </source>
</evidence>
<reference evidence="2" key="1">
    <citation type="submission" date="2021-12" db="EMBL/GenBank/DDBJ databases">
        <title>Comparative genomics, transcriptomics and evolutionary studies reveal genomic signatures of adaptation to plant cell wall in hemibiotrophic fungi.</title>
        <authorList>
            <consortium name="DOE Joint Genome Institute"/>
            <person name="Baroncelli R."/>
            <person name="Diaz J.F."/>
            <person name="Benocci T."/>
            <person name="Peng M."/>
            <person name="Battaglia E."/>
            <person name="Haridas S."/>
            <person name="Andreopoulos W."/>
            <person name="Labutti K."/>
            <person name="Pangilinan J."/>
            <person name="Floch G.L."/>
            <person name="Makela M.R."/>
            <person name="Henrissat B."/>
            <person name="Grigoriev I.V."/>
            <person name="Crouch J.A."/>
            <person name="De Vries R.P."/>
            <person name="Sukno S.A."/>
            <person name="Thon M.R."/>
        </authorList>
    </citation>
    <scope>NUCLEOTIDE SEQUENCE</scope>
    <source>
        <strain evidence="2">CBS 112980</strain>
    </source>
</reference>